<reference evidence="2" key="1">
    <citation type="journal article" date="2013" name="G3 (Bethesda)">
        <title>Comparative genomics of a plant-pathogenic fungus, Pyrenophora tritici-repentis, reveals transduplication and the impact of repeat elements on pathogenicity and population divergence.</title>
        <authorList>
            <person name="Manning V.A."/>
            <person name="Pandelova I."/>
            <person name="Dhillon B."/>
            <person name="Wilhelm L.J."/>
            <person name="Goodwin S.B."/>
            <person name="Berlin A.M."/>
            <person name="Figueroa M."/>
            <person name="Freitag M."/>
            <person name="Hane J.K."/>
            <person name="Henrissat B."/>
            <person name="Holman W.H."/>
            <person name="Kodira C.D."/>
            <person name="Martin J."/>
            <person name="Oliver R.P."/>
            <person name="Robbertse B."/>
            <person name="Schackwitz W."/>
            <person name="Schwartz D.C."/>
            <person name="Spatafora J.W."/>
            <person name="Turgeon B.G."/>
            <person name="Yandava C."/>
            <person name="Young S."/>
            <person name="Zhou S."/>
            <person name="Zeng Q."/>
            <person name="Grigoriev I.V."/>
            <person name="Ma L.-J."/>
            <person name="Ciuffetti L.M."/>
        </authorList>
    </citation>
    <scope>NUCLEOTIDE SEQUENCE [LARGE SCALE GENOMIC DNA]</scope>
    <source>
        <strain evidence="2">Pt-1C-BFP</strain>
    </source>
</reference>
<proteinExistence type="predicted"/>
<dbReference type="Proteomes" id="UP000001471">
    <property type="component" value="Unassembled WGS sequence"/>
</dbReference>
<sequence length="102" mass="12018">MMYDDFEQLLDLKVRATFRKSRGEWNEADDEWRMAKALILYTTREGALVSLEFVSDTQEERDVGWYIEKLRREIPAKNLGVPPYVQLQMLRDAEVSAFNAEL</sequence>
<organism evidence="1 2">
    <name type="scientific">Pyrenophora tritici-repentis (strain Pt-1C-BFP)</name>
    <name type="common">Wheat tan spot fungus</name>
    <name type="synonym">Drechslera tritici-repentis</name>
    <dbReference type="NCBI Taxonomy" id="426418"/>
    <lineage>
        <taxon>Eukaryota</taxon>
        <taxon>Fungi</taxon>
        <taxon>Dikarya</taxon>
        <taxon>Ascomycota</taxon>
        <taxon>Pezizomycotina</taxon>
        <taxon>Dothideomycetes</taxon>
        <taxon>Pleosporomycetidae</taxon>
        <taxon>Pleosporales</taxon>
        <taxon>Pleosporineae</taxon>
        <taxon>Pleosporaceae</taxon>
        <taxon>Pyrenophora</taxon>
    </lineage>
</organism>
<accession>B2WF87</accession>
<gene>
    <name evidence="1" type="ORF">PTRG_08248</name>
</gene>
<dbReference type="AlphaFoldDB" id="B2WF87"/>
<name>B2WF87_PYRTR</name>
<dbReference type="OrthoDB" id="10522788at2759"/>
<evidence type="ECO:0000313" key="2">
    <source>
        <dbReference type="Proteomes" id="UP000001471"/>
    </source>
</evidence>
<evidence type="ECO:0000313" key="1">
    <source>
        <dbReference type="EMBL" id="EDU51167.1"/>
    </source>
</evidence>
<dbReference type="InParanoid" id="B2WF87"/>
<dbReference type="EMBL" id="DS231623">
    <property type="protein sequence ID" value="EDU51167.1"/>
    <property type="molecule type" value="Genomic_DNA"/>
</dbReference>
<dbReference type="HOGENOM" id="CLU_2278881_0_0_1"/>
<protein>
    <submittedName>
        <fullName evidence="1">Uncharacterized protein</fullName>
    </submittedName>
</protein>